<dbReference type="AlphaFoldDB" id="A0A251X5K4"/>
<evidence type="ECO:0000256" key="1">
    <source>
        <dbReference type="ARBA" id="ARBA00022617"/>
    </source>
</evidence>
<dbReference type="GO" id="GO:0020037">
    <property type="term" value="F:heme binding"/>
    <property type="evidence" value="ECO:0007669"/>
    <property type="project" value="InterPro"/>
</dbReference>
<evidence type="ECO:0000313" key="8">
    <source>
        <dbReference type="Proteomes" id="UP000194798"/>
    </source>
</evidence>
<dbReference type="InterPro" id="IPR009056">
    <property type="entry name" value="Cyt_c-like_dom"/>
</dbReference>
<evidence type="ECO:0000256" key="3">
    <source>
        <dbReference type="ARBA" id="ARBA00023004"/>
    </source>
</evidence>
<keyword evidence="5" id="KW-0732">Signal</keyword>
<keyword evidence="8" id="KW-1185">Reference proteome</keyword>
<reference evidence="7 8" key="1">
    <citation type="submission" date="2016-12" db="EMBL/GenBank/DDBJ databases">
        <title>Thioflexothrix psekupsii D3 genome sequencing and assembly.</title>
        <authorList>
            <person name="Fomenkov A."/>
            <person name="Vincze T."/>
            <person name="Grabovich M."/>
            <person name="Anton B.P."/>
            <person name="Dubinina G."/>
            <person name="Orlova M."/>
            <person name="Belousova E."/>
            <person name="Roberts R.J."/>
        </authorList>
    </citation>
    <scope>NUCLEOTIDE SEQUENCE [LARGE SCALE GENOMIC DNA]</scope>
    <source>
        <strain evidence="7">D3</strain>
    </source>
</reference>
<organism evidence="7 8">
    <name type="scientific">Thioflexithrix psekupsensis</name>
    <dbReference type="NCBI Taxonomy" id="1570016"/>
    <lineage>
        <taxon>Bacteria</taxon>
        <taxon>Pseudomonadati</taxon>
        <taxon>Pseudomonadota</taxon>
        <taxon>Gammaproteobacteria</taxon>
        <taxon>Thiotrichales</taxon>
        <taxon>Thioflexithrix</taxon>
    </lineage>
</organism>
<keyword evidence="2 4" id="KW-0479">Metal-binding</keyword>
<protein>
    <recommendedName>
        <fullName evidence="6">Cytochrome c domain-containing protein</fullName>
    </recommendedName>
</protein>
<keyword evidence="3 4" id="KW-0408">Iron</keyword>
<dbReference type="GO" id="GO:0009055">
    <property type="term" value="F:electron transfer activity"/>
    <property type="evidence" value="ECO:0007669"/>
    <property type="project" value="InterPro"/>
</dbReference>
<dbReference type="Pfam" id="PF09086">
    <property type="entry name" value="DUF1924"/>
    <property type="match status" value="1"/>
</dbReference>
<dbReference type="OrthoDB" id="5295318at2"/>
<dbReference type="Gene3D" id="1.10.760.10">
    <property type="entry name" value="Cytochrome c-like domain"/>
    <property type="match status" value="1"/>
</dbReference>
<sequence length="133" mass="14767">MRKAFIILLLTLLSGVNAQANEVLKQLLAEYQKEANSPFTVEAGQALWKTTTLDSESNTLRQCADCHTADLTAKGKHVKTSKDIPPLAPSANPKSLTDVRQIEKWLLRNCKWTLGRECTAQEKGDLLTFINAQ</sequence>
<proteinExistence type="predicted"/>
<evidence type="ECO:0000259" key="6">
    <source>
        <dbReference type="PROSITE" id="PS51007"/>
    </source>
</evidence>
<feature type="chain" id="PRO_5011970584" description="Cytochrome c domain-containing protein" evidence="5">
    <location>
        <begin position="21"/>
        <end position="133"/>
    </location>
</feature>
<dbReference type="PROSITE" id="PS51007">
    <property type="entry name" value="CYTC"/>
    <property type="match status" value="1"/>
</dbReference>
<evidence type="ECO:0000256" key="5">
    <source>
        <dbReference type="SAM" id="SignalP"/>
    </source>
</evidence>
<feature type="signal peptide" evidence="5">
    <location>
        <begin position="1"/>
        <end position="20"/>
    </location>
</feature>
<dbReference type="RefSeq" id="WP_086488878.1">
    <property type="nucleotide sequence ID" value="NZ_MSLT01000019.1"/>
</dbReference>
<dbReference type="GO" id="GO:0046872">
    <property type="term" value="F:metal ion binding"/>
    <property type="evidence" value="ECO:0007669"/>
    <property type="project" value="UniProtKB-KW"/>
</dbReference>
<evidence type="ECO:0000256" key="2">
    <source>
        <dbReference type="ARBA" id="ARBA00022723"/>
    </source>
</evidence>
<evidence type="ECO:0000256" key="4">
    <source>
        <dbReference type="PROSITE-ProRule" id="PRU00433"/>
    </source>
</evidence>
<keyword evidence="1 4" id="KW-0349">Heme</keyword>
<evidence type="ECO:0000313" key="7">
    <source>
        <dbReference type="EMBL" id="OUD12938.1"/>
    </source>
</evidence>
<accession>A0A251X5K4</accession>
<dbReference type="EMBL" id="MSLT01000019">
    <property type="protein sequence ID" value="OUD12938.1"/>
    <property type="molecule type" value="Genomic_DNA"/>
</dbReference>
<gene>
    <name evidence="7" type="ORF">TPSD3_12425</name>
</gene>
<dbReference type="InterPro" id="IPR036909">
    <property type="entry name" value="Cyt_c-like_dom_sf"/>
</dbReference>
<feature type="domain" description="Cytochrome c" evidence="6">
    <location>
        <begin position="39"/>
        <end position="133"/>
    </location>
</feature>
<dbReference type="InterPro" id="IPR015170">
    <property type="entry name" value="DUF1924_SHP"/>
</dbReference>
<name>A0A251X5K4_9GAMM</name>
<dbReference type="SUPFAM" id="SSF46626">
    <property type="entry name" value="Cytochrome c"/>
    <property type="match status" value="1"/>
</dbReference>
<comment type="caution">
    <text evidence="7">The sequence shown here is derived from an EMBL/GenBank/DDBJ whole genome shotgun (WGS) entry which is preliminary data.</text>
</comment>
<dbReference type="Proteomes" id="UP000194798">
    <property type="component" value="Unassembled WGS sequence"/>
</dbReference>